<dbReference type="InterPro" id="IPR050950">
    <property type="entry name" value="HTH-type_LysR_regulators"/>
</dbReference>
<dbReference type="InterPro" id="IPR005119">
    <property type="entry name" value="LysR_subst-bd"/>
</dbReference>
<dbReference type="PRINTS" id="PR00039">
    <property type="entry name" value="HTHLYSR"/>
</dbReference>
<protein>
    <submittedName>
        <fullName evidence="6">LysR family transcriptional regulator</fullName>
    </submittedName>
</protein>
<comment type="similarity">
    <text evidence="1">Belongs to the LysR transcriptional regulatory family.</text>
</comment>
<dbReference type="AlphaFoldDB" id="A0A2N8KD22"/>
<evidence type="ECO:0000256" key="1">
    <source>
        <dbReference type="ARBA" id="ARBA00009437"/>
    </source>
</evidence>
<name>A0A2N8KD22_9BURK</name>
<evidence type="ECO:0000256" key="4">
    <source>
        <dbReference type="ARBA" id="ARBA00023163"/>
    </source>
</evidence>
<dbReference type="GO" id="GO:0003700">
    <property type="term" value="F:DNA-binding transcription factor activity"/>
    <property type="evidence" value="ECO:0007669"/>
    <property type="project" value="InterPro"/>
</dbReference>
<dbReference type="InterPro" id="IPR036390">
    <property type="entry name" value="WH_DNA-bd_sf"/>
</dbReference>
<evidence type="ECO:0000259" key="5">
    <source>
        <dbReference type="PROSITE" id="PS50931"/>
    </source>
</evidence>
<keyword evidence="4" id="KW-0804">Transcription</keyword>
<dbReference type="SUPFAM" id="SSF46785">
    <property type="entry name" value="Winged helix' DNA-binding domain"/>
    <property type="match status" value="1"/>
</dbReference>
<dbReference type="Gene3D" id="3.40.190.290">
    <property type="match status" value="1"/>
</dbReference>
<keyword evidence="3" id="KW-0238">DNA-binding</keyword>
<evidence type="ECO:0000256" key="3">
    <source>
        <dbReference type="ARBA" id="ARBA00023125"/>
    </source>
</evidence>
<organism evidence="6 7">
    <name type="scientific">Achromobacter pulmonis</name>
    <dbReference type="NCBI Taxonomy" id="1389932"/>
    <lineage>
        <taxon>Bacteria</taxon>
        <taxon>Pseudomonadati</taxon>
        <taxon>Pseudomonadota</taxon>
        <taxon>Betaproteobacteria</taxon>
        <taxon>Burkholderiales</taxon>
        <taxon>Alcaligenaceae</taxon>
        <taxon>Achromobacter</taxon>
    </lineage>
</organism>
<dbReference type="Pfam" id="PF00126">
    <property type="entry name" value="HTH_1"/>
    <property type="match status" value="1"/>
</dbReference>
<dbReference type="GO" id="GO:0003677">
    <property type="term" value="F:DNA binding"/>
    <property type="evidence" value="ECO:0007669"/>
    <property type="project" value="UniProtKB-KW"/>
</dbReference>
<dbReference type="Pfam" id="PF03466">
    <property type="entry name" value="LysR_substrate"/>
    <property type="match status" value="1"/>
</dbReference>
<feature type="domain" description="HTH lysR-type" evidence="5">
    <location>
        <begin position="20"/>
        <end position="77"/>
    </location>
</feature>
<dbReference type="InterPro" id="IPR000847">
    <property type="entry name" value="LysR_HTH_N"/>
</dbReference>
<keyword evidence="2" id="KW-0805">Transcription regulation</keyword>
<evidence type="ECO:0000313" key="6">
    <source>
        <dbReference type="EMBL" id="PND31356.1"/>
    </source>
</evidence>
<sequence length="325" mass="35637">MQPADDSPALPPGWYLRGRLRLRHLHLMRVLDEVHNVGLAARRLATTQPAVSRMIAELEDMLGARLFDRTPKGTFPTRHGESLIRHARWVLGDLERMSGEWSGAPDLDVETISIGVNSTAAAFLVPRALLRFKQQAANVNVLVREGSLEALAPELYTRKLDLLVARLGEAVRKPDLASQVLYEEPMCVCARAGHPLAGEPGVPWQRLAAYPWIMPPRGSPVRIGLDMLLQRHGVYPYARIESASALNNTILMNSSDTLSLMPRCVARHLARGQGLAILDIDLPPVFGPIGLVRHCSLDLSPHMRGLIECLQAVASVAPDGEAVGR</sequence>
<evidence type="ECO:0000256" key="2">
    <source>
        <dbReference type="ARBA" id="ARBA00023015"/>
    </source>
</evidence>
<comment type="caution">
    <text evidence="6">The sequence shown here is derived from an EMBL/GenBank/DDBJ whole genome shotgun (WGS) entry which is preliminary data.</text>
</comment>
<accession>A0A2N8KD22</accession>
<dbReference type="PROSITE" id="PS50931">
    <property type="entry name" value="HTH_LYSR"/>
    <property type="match status" value="1"/>
</dbReference>
<dbReference type="GO" id="GO:0005829">
    <property type="term" value="C:cytosol"/>
    <property type="evidence" value="ECO:0007669"/>
    <property type="project" value="TreeGrafter"/>
</dbReference>
<dbReference type="PANTHER" id="PTHR30419:SF8">
    <property type="entry name" value="NITROGEN ASSIMILATION TRANSCRIPTIONAL ACTIVATOR-RELATED"/>
    <property type="match status" value="1"/>
</dbReference>
<dbReference type="PANTHER" id="PTHR30419">
    <property type="entry name" value="HTH-TYPE TRANSCRIPTIONAL REGULATOR YBHD"/>
    <property type="match status" value="1"/>
</dbReference>
<dbReference type="EMBL" id="POQS01000007">
    <property type="protein sequence ID" value="PND31356.1"/>
    <property type="molecule type" value="Genomic_DNA"/>
</dbReference>
<gene>
    <name evidence="6" type="ORF">C1I89_26295</name>
</gene>
<dbReference type="Proteomes" id="UP000235994">
    <property type="component" value="Unassembled WGS sequence"/>
</dbReference>
<dbReference type="SUPFAM" id="SSF53850">
    <property type="entry name" value="Periplasmic binding protein-like II"/>
    <property type="match status" value="1"/>
</dbReference>
<keyword evidence="7" id="KW-1185">Reference proteome</keyword>
<proteinExistence type="inferred from homology"/>
<reference evidence="6 7" key="1">
    <citation type="submission" date="2018-01" db="EMBL/GenBank/DDBJ databases">
        <title>The draft genome of an aniline degradation strain ANB-1.</title>
        <authorList>
            <person name="Zhang L."/>
            <person name="Jiang J."/>
        </authorList>
    </citation>
    <scope>NUCLEOTIDE SEQUENCE [LARGE SCALE GENOMIC DNA]</scope>
    <source>
        <strain evidence="6 7">ANB-1</strain>
    </source>
</reference>
<dbReference type="InterPro" id="IPR036388">
    <property type="entry name" value="WH-like_DNA-bd_sf"/>
</dbReference>
<dbReference type="Gene3D" id="1.10.10.10">
    <property type="entry name" value="Winged helix-like DNA-binding domain superfamily/Winged helix DNA-binding domain"/>
    <property type="match status" value="1"/>
</dbReference>
<evidence type="ECO:0000313" key="7">
    <source>
        <dbReference type="Proteomes" id="UP000235994"/>
    </source>
</evidence>
<dbReference type="RefSeq" id="WP_102775318.1">
    <property type="nucleotide sequence ID" value="NZ_POQS01000007.1"/>
</dbReference>